<evidence type="ECO:0000256" key="5">
    <source>
        <dbReference type="ARBA" id="ARBA00022692"/>
    </source>
</evidence>
<feature type="transmembrane region" description="Helical" evidence="8">
    <location>
        <begin position="344"/>
        <end position="366"/>
    </location>
</feature>
<proteinExistence type="inferred from homology"/>
<evidence type="ECO:0000256" key="4">
    <source>
        <dbReference type="ARBA" id="ARBA00022475"/>
    </source>
</evidence>
<feature type="transmembrane region" description="Helical" evidence="8">
    <location>
        <begin position="148"/>
        <end position="169"/>
    </location>
</feature>
<dbReference type="AlphaFoldDB" id="A0A222WIK6"/>
<dbReference type="InterPro" id="IPR020846">
    <property type="entry name" value="MFS_dom"/>
</dbReference>
<keyword evidence="3" id="KW-0813">Transport</keyword>
<organism evidence="10 11">
    <name type="scientific">Paenibacillus kribbensis</name>
    <dbReference type="NCBI Taxonomy" id="172713"/>
    <lineage>
        <taxon>Bacteria</taxon>
        <taxon>Bacillati</taxon>
        <taxon>Bacillota</taxon>
        <taxon>Bacilli</taxon>
        <taxon>Bacillales</taxon>
        <taxon>Paenibacillaceae</taxon>
        <taxon>Paenibacillus</taxon>
    </lineage>
</organism>
<dbReference type="PROSITE" id="PS50850">
    <property type="entry name" value="MFS"/>
    <property type="match status" value="1"/>
</dbReference>
<feature type="transmembrane region" description="Helical" evidence="8">
    <location>
        <begin position="232"/>
        <end position="251"/>
    </location>
</feature>
<evidence type="ECO:0000313" key="11">
    <source>
        <dbReference type="Proteomes" id="UP000214666"/>
    </source>
</evidence>
<dbReference type="Gene3D" id="1.20.1250.20">
    <property type="entry name" value="MFS general substrate transporter like domains"/>
    <property type="match status" value="1"/>
</dbReference>
<dbReference type="GO" id="GO:0005886">
    <property type="term" value="C:plasma membrane"/>
    <property type="evidence" value="ECO:0007669"/>
    <property type="project" value="UniProtKB-SubCell"/>
</dbReference>
<protein>
    <submittedName>
        <fullName evidence="10">MFS transporter</fullName>
    </submittedName>
</protein>
<name>A0A222WIK6_9BACL</name>
<dbReference type="EMBL" id="CP020028">
    <property type="protein sequence ID" value="ASR45936.1"/>
    <property type="molecule type" value="Genomic_DNA"/>
</dbReference>
<evidence type="ECO:0000256" key="3">
    <source>
        <dbReference type="ARBA" id="ARBA00022448"/>
    </source>
</evidence>
<feature type="domain" description="Major facilitator superfamily (MFS) profile" evidence="9">
    <location>
        <begin position="23"/>
        <end position="403"/>
    </location>
</feature>
<dbReference type="SUPFAM" id="SSF103473">
    <property type="entry name" value="MFS general substrate transporter"/>
    <property type="match status" value="1"/>
</dbReference>
<dbReference type="GO" id="GO:0022857">
    <property type="term" value="F:transmembrane transporter activity"/>
    <property type="evidence" value="ECO:0007669"/>
    <property type="project" value="InterPro"/>
</dbReference>
<evidence type="ECO:0000256" key="1">
    <source>
        <dbReference type="ARBA" id="ARBA00004651"/>
    </source>
</evidence>
<feature type="transmembrane region" description="Helical" evidence="8">
    <location>
        <begin position="378"/>
        <end position="398"/>
    </location>
</feature>
<dbReference type="Pfam" id="PF07690">
    <property type="entry name" value="MFS_1"/>
    <property type="match status" value="1"/>
</dbReference>
<feature type="transmembrane region" description="Helical" evidence="8">
    <location>
        <begin position="286"/>
        <end position="305"/>
    </location>
</feature>
<feature type="transmembrane region" description="Helical" evidence="8">
    <location>
        <begin position="312"/>
        <end position="338"/>
    </location>
</feature>
<reference evidence="10 11" key="1">
    <citation type="submission" date="2017-03" db="EMBL/GenBank/DDBJ databases">
        <title>Complete genome sequence of Paenibacillus Kribbensis producing bioflocculants.</title>
        <authorList>
            <person name="Lee H.-G."/>
            <person name="Oh H.-M."/>
        </authorList>
    </citation>
    <scope>NUCLEOTIDE SEQUENCE [LARGE SCALE GENOMIC DNA]</scope>
    <source>
        <strain evidence="10 11">AM49</strain>
    </source>
</reference>
<dbReference type="InterPro" id="IPR011701">
    <property type="entry name" value="MFS"/>
</dbReference>
<comment type="similarity">
    <text evidence="2">Belongs to the major facilitator superfamily.</text>
</comment>
<feature type="transmembrane region" description="Helical" evidence="8">
    <location>
        <begin position="59"/>
        <end position="77"/>
    </location>
</feature>
<dbReference type="KEGG" id="pkb:B4V02_04085"/>
<dbReference type="OrthoDB" id="9781156at2"/>
<gene>
    <name evidence="10" type="ORF">B4V02_04085</name>
</gene>
<evidence type="ECO:0000259" key="9">
    <source>
        <dbReference type="PROSITE" id="PS50850"/>
    </source>
</evidence>
<dbReference type="InterPro" id="IPR036259">
    <property type="entry name" value="MFS_trans_sf"/>
</dbReference>
<dbReference type="PANTHER" id="PTHR43271">
    <property type="entry name" value="BLL2771 PROTEIN"/>
    <property type="match status" value="1"/>
</dbReference>
<feature type="transmembrane region" description="Helical" evidence="8">
    <location>
        <begin position="89"/>
        <end position="108"/>
    </location>
</feature>
<evidence type="ECO:0000256" key="7">
    <source>
        <dbReference type="ARBA" id="ARBA00023136"/>
    </source>
</evidence>
<keyword evidence="7 8" id="KW-0472">Membrane</keyword>
<comment type="subcellular location">
    <subcellularLocation>
        <location evidence="1">Cell membrane</location>
        <topology evidence="1">Multi-pass membrane protein</topology>
    </subcellularLocation>
</comment>
<evidence type="ECO:0000256" key="8">
    <source>
        <dbReference type="SAM" id="Phobius"/>
    </source>
</evidence>
<keyword evidence="6 8" id="KW-1133">Transmembrane helix</keyword>
<sequence length="410" mass="43604">MSKLRTNHTAIQKENAVLPYGWMIVTLCWSAVVVMSSLYVTVPLVPLFADVFGKTLAEAALPGSIFSLGFAMGCLIYGGLSDRFGRKQVIVSGLLALTIISLCLGLTSQYPVLVALRLLQGLAAATFSPVALAYAVDMFPTEKRVTAIGFISTGFLIAGIAGQVFSIVISEQMGWNMVFWMLGVLYAITFLIVLFFLPKAPSPQRGVRILAAFSQLGTVVRSYPLWLSYTVAFVLLMSFVSMYTVLGSYLGGPEFGLNSTQMLYVRSAGIIGMLLSPFAGKLAQKLGVHLILRAALALSILSLALTGMTHSLIAIVVLSVCFVSGIALSVPSLIAIVGQLGGSARAIAVSLYTFILFAGTSLAPMLSIRLMSNSGNQAATFMLLAAVLSVGFIASLLIRQKQNDSLKRSA</sequence>
<keyword evidence="11" id="KW-1185">Reference proteome</keyword>
<dbReference type="PANTHER" id="PTHR43271:SF2">
    <property type="entry name" value="BLL2771 PROTEIN"/>
    <property type="match status" value="1"/>
</dbReference>
<evidence type="ECO:0000256" key="2">
    <source>
        <dbReference type="ARBA" id="ARBA00008335"/>
    </source>
</evidence>
<keyword evidence="5 8" id="KW-0812">Transmembrane</keyword>
<feature type="transmembrane region" description="Helical" evidence="8">
    <location>
        <begin position="114"/>
        <end position="136"/>
    </location>
</feature>
<feature type="transmembrane region" description="Helical" evidence="8">
    <location>
        <begin position="20"/>
        <end position="39"/>
    </location>
</feature>
<feature type="transmembrane region" description="Helical" evidence="8">
    <location>
        <begin position="175"/>
        <end position="197"/>
    </location>
</feature>
<keyword evidence="4" id="KW-1003">Cell membrane</keyword>
<evidence type="ECO:0000313" key="10">
    <source>
        <dbReference type="EMBL" id="ASR45936.1"/>
    </source>
</evidence>
<feature type="transmembrane region" description="Helical" evidence="8">
    <location>
        <begin position="263"/>
        <end position="280"/>
    </location>
</feature>
<dbReference type="RefSeq" id="WP_094153841.1">
    <property type="nucleotide sequence ID" value="NZ_CP020028.1"/>
</dbReference>
<dbReference type="Proteomes" id="UP000214666">
    <property type="component" value="Chromosome"/>
</dbReference>
<accession>A0A222WIK6</accession>
<evidence type="ECO:0000256" key="6">
    <source>
        <dbReference type="ARBA" id="ARBA00022989"/>
    </source>
</evidence>
<dbReference type="CDD" id="cd17324">
    <property type="entry name" value="MFS_NepI_like"/>
    <property type="match status" value="1"/>
</dbReference>